<feature type="compositionally biased region" description="Low complexity" evidence="9">
    <location>
        <begin position="1"/>
        <end position="17"/>
    </location>
</feature>
<keyword evidence="5" id="KW-0659">Purine metabolism</keyword>
<organism evidence="12 13">
    <name type="scientific">Actinomyces urogenitalis</name>
    <dbReference type="NCBI Taxonomy" id="103621"/>
    <lineage>
        <taxon>Bacteria</taxon>
        <taxon>Bacillati</taxon>
        <taxon>Actinomycetota</taxon>
        <taxon>Actinomycetes</taxon>
        <taxon>Actinomycetales</taxon>
        <taxon>Actinomycetaceae</taxon>
        <taxon>Actinomyces</taxon>
    </lineage>
</organism>
<dbReference type="PROSITE" id="PS01116">
    <property type="entry name" value="XANTH_URACIL_PERMASE"/>
    <property type="match status" value="1"/>
</dbReference>
<feature type="transmembrane region" description="Helical" evidence="10">
    <location>
        <begin position="408"/>
        <end position="427"/>
    </location>
</feature>
<feature type="transmembrane region" description="Helical" evidence="10">
    <location>
        <begin position="195"/>
        <end position="213"/>
    </location>
</feature>
<evidence type="ECO:0000256" key="7">
    <source>
        <dbReference type="ARBA" id="ARBA00022989"/>
    </source>
</evidence>
<reference evidence="12 13" key="1">
    <citation type="submission" date="2017-12" db="EMBL/GenBank/DDBJ databases">
        <title>Phylogenetic diversity of female urinary microbiome.</title>
        <authorList>
            <person name="Thomas-White K."/>
            <person name="Wolfe A.J."/>
        </authorList>
    </citation>
    <scope>NUCLEOTIDE SEQUENCE [LARGE SCALE GENOMIC DNA]</scope>
    <source>
        <strain evidence="12 13">UMB0319</strain>
    </source>
</reference>
<evidence type="ECO:0000256" key="3">
    <source>
        <dbReference type="ARBA" id="ARBA00022448"/>
    </source>
</evidence>
<dbReference type="RefSeq" id="WP_006549350.1">
    <property type="nucleotide sequence ID" value="NZ_CP136961.1"/>
</dbReference>
<feature type="transmembrane region" description="Helical" evidence="10">
    <location>
        <begin position="260"/>
        <end position="284"/>
    </location>
</feature>
<feature type="transmembrane region" description="Helical" evidence="10">
    <location>
        <begin position="128"/>
        <end position="148"/>
    </location>
</feature>
<evidence type="ECO:0000256" key="6">
    <source>
        <dbReference type="ARBA" id="ARBA00022692"/>
    </source>
</evidence>
<comment type="caution">
    <text evidence="12">The sequence shown here is derived from an EMBL/GenBank/DDBJ whole genome shotgun (WGS) entry which is preliminary data.</text>
</comment>
<dbReference type="PANTHER" id="PTHR42810:SF4">
    <property type="entry name" value="URIC ACID TRANSPORTER UACT"/>
    <property type="match status" value="1"/>
</dbReference>
<evidence type="ECO:0000256" key="9">
    <source>
        <dbReference type="SAM" id="MobiDB-lite"/>
    </source>
</evidence>
<dbReference type="Pfam" id="PF09349">
    <property type="entry name" value="OHCU_decarbox"/>
    <property type="match status" value="1"/>
</dbReference>
<dbReference type="InterPro" id="IPR018020">
    <property type="entry name" value="OHCU_decarboxylase"/>
</dbReference>
<evidence type="ECO:0000259" key="11">
    <source>
        <dbReference type="Pfam" id="PF09349"/>
    </source>
</evidence>
<dbReference type="GO" id="GO:0006144">
    <property type="term" value="P:purine nucleobase metabolic process"/>
    <property type="evidence" value="ECO:0007669"/>
    <property type="project" value="UniProtKB-KW"/>
</dbReference>
<dbReference type="NCBIfam" id="TIGR00801">
    <property type="entry name" value="ncs2"/>
    <property type="match status" value="1"/>
</dbReference>
<comment type="subcellular location">
    <subcellularLocation>
        <location evidence="1">Cell membrane</location>
        <topology evidence="1">Multi-pass membrane protein</topology>
    </subcellularLocation>
</comment>
<feature type="transmembrane region" description="Helical" evidence="10">
    <location>
        <begin position="41"/>
        <end position="60"/>
    </location>
</feature>
<feature type="transmembrane region" description="Helical" evidence="10">
    <location>
        <begin position="347"/>
        <end position="370"/>
    </location>
</feature>
<dbReference type="Proteomes" id="UP000234778">
    <property type="component" value="Unassembled WGS sequence"/>
</dbReference>
<feature type="region of interest" description="Disordered" evidence="9">
    <location>
        <begin position="1"/>
        <end position="21"/>
    </location>
</feature>
<keyword evidence="3" id="KW-0813">Transport</keyword>
<feature type="transmembrane region" description="Helical" evidence="10">
    <location>
        <begin position="66"/>
        <end position="85"/>
    </location>
</feature>
<dbReference type="InterPro" id="IPR036778">
    <property type="entry name" value="OHCU_decarboxylase_sf"/>
</dbReference>
<name>A0A2I1KVY7_9ACTO</name>
<dbReference type="InterPro" id="IPR006043">
    <property type="entry name" value="NCS2"/>
</dbReference>
<dbReference type="PANTHER" id="PTHR42810">
    <property type="entry name" value="PURINE PERMEASE C1399.01C-RELATED"/>
    <property type="match status" value="1"/>
</dbReference>
<dbReference type="NCBIfam" id="NF037981">
    <property type="entry name" value="NCS2_1"/>
    <property type="match status" value="1"/>
</dbReference>
<sequence>MSYGQPPSVADPVSSSPRPKDPVDAVPPFGRLAVLGVQHVLAFYAGAVVVPLVIASGLNLDAATTVHLINADLLTCGIATIIQSAGLGPKIGVRLPLIQGVTFTAVSPLIAIGLAASGGAGGTQGLTAMYGSIIAAGLATFLVAPWFARLLRFFPPVVTGTLLTVMGTTLMSVSAGDIVAWGTQASAAGADPAGPTLRGLGYAMLTIALIVLVQRVFKGFMSTISVLIGLVVATGLAWVLGDTDFSGVGEAAVVGITTPFYFGIPTFTVTGIVSMLIVMAVTAVETTGDVFATGEVVGKRITPTHVANALRADGLSTMLGGVLNSFPYTCFAQNVGLVRLTRVRSRWVVTCAGVIMIVLGLLPKAAAVVAAIPSPVIGGASLAMFASVAVVGIQTLGKVDMHDNRNAVIVSTSMGLALLVTFKPDIASMMPSWLAILFGSGVTIGALTAVILNLLFFHLDRQDGADVALVHGRAVGLDEVNEMEREQFVEVFSRLYADATWPAERAWEHRPFASTAALRQAFEDEVLSAQPQEQEALIRGYADITELLLGEDGNTQAELDTASLALGSFNDAEEAELRGLSQAYQEKFSRPLVMCVERLTDRHQLLARGWARVESSPAREARCAVGEVIDIADERFDAMVADANPIRSAWSRKFEQLD</sequence>
<protein>
    <submittedName>
        <fullName evidence="12">Uracil-xanthine permease</fullName>
    </submittedName>
</protein>
<feature type="domain" description="Oxo-4-hydroxy-4-carboxy-5-ureidoimidazoline decarboxylase" evidence="11">
    <location>
        <begin position="481"/>
        <end position="636"/>
    </location>
</feature>
<keyword evidence="4" id="KW-1003">Cell membrane</keyword>
<evidence type="ECO:0000256" key="2">
    <source>
        <dbReference type="ARBA" id="ARBA00008821"/>
    </source>
</evidence>
<accession>A0A2I1KVY7</accession>
<dbReference type="InterPro" id="IPR017588">
    <property type="entry name" value="UacT-like"/>
</dbReference>
<evidence type="ECO:0000256" key="5">
    <source>
        <dbReference type="ARBA" id="ARBA00022631"/>
    </source>
</evidence>
<dbReference type="GeneID" id="81707858"/>
<feature type="transmembrane region" description="Helical" evidence="10">
    <location>
        <begin position="376"/>
        <end position="396"/>
    </location>
</feature>
<proteinExistence type="inferred from homology"/>
<feature type="transmembrane region" description="Helical" evidence="10">
    <location>
        <begin position="220"/>
        <end position="240"/>
    </location>
</feature>
<feature type="transmembrane region" description="Helical" evidence="10">
    <location>
        <begin position="433"/>
        <end position="456"/>
    </location>
</feature>
<dbReference type="SUPFAM" id="SSF158694">
    <property type="entry name" value="UraD-Like"/>
    <property type="match status" value="1"/>
</dbReference>
<dbReference type="Pfam" id="PF00860">
    <property type="entry name" value="Xan_ur_permease"/>
    <property type="match status" value="1"/>
</dbReference>
<evidence type="ECO:0000256" key="10">
    <source>
        <dbReference type="SAM" id="Phobius"/>
    </source>
</evidence>
<keyword evidence="7 10" id="KW-1133">Transmembrane helix</keyword>
<evidence type="ECO:0000256" key="4">
    <source>
        <dbReference type="ARBA" id="ARBA00022475"/>
    </source>
</evidence>
<dbReference type="GO" id="GO:0005886">
    <property type="term" value="C:plasma membrane"/>
    <property type="evidence" value="ECO:0007669"/>
    <property type="project" value="UniProtKB-SubCell"/>
</dbReference>
<dbReference type="Gene3D" id="1.10.3330.10">
    <property type="entry name" value="Oxo-4-hydroxy-4-carboxy-5-ureidoimidazoline decarboxylase"/>
    <property type="match status" value="1"/>
</dbReference>
<dbReference type="EMBL" id="PKHA01000001">
    <property type="protein sequence ID" value="PKY99794.1"/>
    <property type="molecule type" value="Genomic_DNA"/>
</dbReference>
<dbReference type="NCBIfam" id="TIGR03173">
    <property type="entry name" value="pbuX"/>
    <property type="match status" value="1"/>
</dbReference>
<comment type="similarity">
    <text evidence="2">Belongs to the nucleobase:cation symporter-2 (NCS2) (TC 2.A.40) family.</text>
</comment>
<keyword evidence="8 10" id="KW-0472">Membrane</keyword>
<dbReference type="InterPro" id="IPR006042">
    <property type="entry name" value="Xan_ur_permease"/>
</dbReference>
<evidence type="ECO:0000313" key="13">
    <source>
        <dbReference type="Proteomes" id="UP000234778"/>
    </source>
</evidence>
<gene>
    <name evidence="12" type="ORF">CYJ26_02705</name>
</gene>
<evidence type="ECO:0000313" key="12">
    <source>
        <dbReference type="EMBL" id="PKY99794.1"/>
    </source>
</evidence>
<dbReference type="GO" id="GO:0042907">
    <property type="term" value="F:xanthine transmembrane transporter activity"/>
    <property type="evidence" value="ECO:0007669"/>
    <property type="project" value="TreeGrafter"/>
</dbReference>
<feature type="transmembrane region" description="Helical" evidence="10">
    <location>
        <begin position="97"/>
        <end position="116"/>
    </location>
</feature>
<dbReference type="AlphaFoldDB" id="A0A2I1KVY7"/>
<keyword evidence="6 10" id="KW-0812">Transmembrane</keyword>
<evidence type="ECO:0000256" key="1">
    <source>
        <dbReference type="ARBA" id="ARBA00004651"/>
    </source>
</evidence>
<evidence type="ECO:0000256" key="8">
    <source>
        <dbReference type="ARBA" id="ARBA00023136"/>
    </source>
</evidence>